<organism evidence="1">
    <name type="scientific">Candidatus Thiocaldithrix dubininis</name>
    <dbReference type="NCBI Taxonomy" id="3080823"/>
    <lineage>
        <taxon>Bacteria</taxon>
        <taxon>Pseudomonadati</taxon>
        <taxon>Pseudomonadota</taxon>
        <taxon>Gammaproteobacteria</taxon>
        <taxon>Thiotrichales</taxon>
        <taxon>Thiotrichaceae</taxon>
        <taxon>Candidatus Thiocaldithrix</taxon>
    </lineage>
</organism>
<name>A0AA95H7N0_9GAMM</name>
<dbReference type="KEGG" id="tdu:QJT80_09650"/>
<proteinExistence type="predicted"/>
<dbReference type="AlphaFoldDB" id="A0AA95H7N0"/>
<protein>
    <submittedName>
        <fullName evidence="1">Uncharacterized protein</fullName>
    </submittedName>
</protein>
<accession>A0AA95H7N0</accession>
<reference evidence="1" key="2">
    <citation type="submission" date="2023-04" db="EMBL/GenBank/DDBJ databases">
        <authorList>
            <person name="Beletskiy A.V."/>
            <person name="Mardanov A.V."/>
            <person name="Ravin N.V."/>
        </authorList>
    </citation>
    <scope>NUCLEOTIDE SEQUENCE</scope>
    <source>
        <strain evidence="1">GKL-01</strain>
    </source>
</reference>
<gene>
    <name evidence="1" type="ORF">QJT80_09650</name>
</gene>
<evidence type="ECO:0000313" key="1">
    <source>
        <dbReference type="EMBL" id="WGZ89764.1"/>
    </source>
</evidence>
<sequence length="65" mass="7615">MNMQYYNAVVEMEKAGVDPEFLQGWQGGYLLNPMREEQRLTEAYEAGYEAGRDKDMDAYKEWVKA</sequence>
<dbReference type="Proteomes" id="UP001300672">
    <property type="component" value="Chromosome"/>
</dbReference>
<reference evidence="1" key="1">
    <citation type="journal article" date="2023" name="Int. J. Mol. Sci.">
        <title>Metagenomics Revealed a New Genus 'Candidatus Thiocaldithrix dubininis' gen. nov., sp. nov. and a New Species 'Candidatus Thiothrix putei' sp. nov. in the Family Thiotrichaceae, Some Members of Which Have Traits of Both Na+- and H+-Motive Energetics.</title>
        <authorList>
            <person name="Ravin N.V."/>
            <person name="Muntyan M.S."/>
            <person name="Smolyakov D.D."/>
            <person name="Rudenko T.S."/>
            <person name="Beletsky A.V."/>
            <person name="Mardanov A.V."/>
            <person name="Grabovich M.Y."/>
        </authorList>
    </citation>
    <scope>NUCLEOTIDE SEQUENCE</scope>
    <source>
        <strain evidence="1">GKL-01</strain>
    </source>
</reference>
<dbReference type="EMBL" id="CP124755">
    <property type="protein sequence ID" value="WGZ89764.1"/>
    <property type="molecule type" value="Genomic_DNA"/>
</dbReference>